<reference evidence="2" key="1">
    <citation type="journal article" date="2015" name="Nature">
        <title>Complex archaea that bridge the gap between prokaryotes and eukaryotes.</title>
        <authorList>
            <person name="Spang A."/>
            <person name="Saw J.H."/>
            <person name="Jorgensen S.L."/>
            <person name="Zaremba-Niedzwiedzka K."/>
            <person name="Martijn J."/>
            <person name="Lind A.E."/>
            <person name="van Eijk R."/>
            <person name="Schleper C."/>
            <person name="Guy L."/>
            <person name="Ettema T.J."/>
        </authorList>
    </citation>
    <scope>NUCLEOTIDE SEQUENCE</scope>
</reference>
<dbReference type="InterPro" id="IPR012349">
    <property type="entry name" value="Split_barrel_FMN-bd"/>
</dbReference>
<dbReference type="InterPro" id="IPR011576">
    <property type="entry name" value="Pyridox_Oxase_N"/>
</dbReference>
<name>A0A0F9BPU5_9ZZZZ</name>
<evidence type="ECO:0000313" key="2">
    <source>
        <dbReference type="EMBL" id="KKL15877.1"/>
    </source>
</evidence>
<dbReference type="Pfam" id="PF01243">
    <property type="entry name" value="PNPOx_N"/>
    <property type="match status" value="1"/>
</dbReference>
<dbReference type="Gene3D" id="2.30.110.10">
    <property type="entry name" value="Electron Transport, Fmn-binding Protein, Chain A"/>
    <property type="match status" value="1"/>
</dbReference>
<gene>
    <name evidence="2" type="ORF">LCGC14_2501200</name>
</gene>
<organism evidence="2">
    <name type="scientific">marine sediment metagenome</name>
    <dbReference type="NCBI Taxonomy" id="412755"/>
    <lineage>
        <taxon>unclassified sequences</taxon>
        <taxon>metagenomes</taxon>
        <taxon>ecological metagenomes</taxon>
    </lineage>
</organism>
<dbReference type="SUPFAM" id="SSF50475">
    <property type="entry name" value="FMN-binding split barrel"/>
    <property type="match status" value="1"/>
</dbReference>
<protein>
    <recommendedName>
        <fullName evidence="1">Pyridoxamine 5'-phosphate oxidase N-terminal domain-containing protein</fullName>
    </recommendedName>
</protein>
<dbReference type="PANTHER" id="PTHR39336:SF1">
    <property type="entry name" value="PYRIDOXAMINE PHOSPHATE OXIDASE FAMILY PROTEIN (AFU_ORTHOLOGUE AFUA_6G11440)"/>
    <property type="match status" value="1"/>
</dbReference>
<evidence type="ECO:0000259" key="1">
    <source>
        <dbReference type="Pfam" id="PF01243"/>
    </source>
</evidence>
<dbReference type="AlphaFoldDB" id="A0A0F9BPU5"/>
<dbReference type="EMBL" id="LAZR01039889">
    <property type="protein sequence ID" value="KKL15877.1"/>
    <property type="molecule type" value="Genomic_DNA"/>
</dbReference>
<comment type="caution">
    <text evidence="2">The sequence shown here is derived from an EMBL/GenBank/DDBJ whole genome shotgun (WGS) entry which is preliminary data.</text>
</comment>
<sequence>MGKKLPALTEKLIEFIKQQHLFFVGTAQAEGRVNISPKGLDSLHILNENELIWLNLTGSGNETAAHLLTENRMTVMCCSFDKNPLILRLYGTAEVYHERDAEFEHYRAYFKKLPGARQIFKLHIDLVQTSCGFGVPFMDFQGERETLTNWSEKKGSDGIKKYWEDKNQTTIDGFKTGIFQ</sequence>
<dbReference type="PANTHER" id="PTHR39336">
    <property type="entry name" value="PYRIDOXAMINE PHOSPHATE OXIDASE FAMILY PROTEIN (AFU_ORTHOLOGUE AFUA_6G11440)"/>
    <property type="match status" value="1"/>
</dbReference>
<accession>A0A0F9BPU5</accession>
<feature type="domain" description="Pyridoxamine 5'-phosphate oxidase N-terminal" evidence="1">
    <location>
        <begin position="8"/>
        <end position="131"/>
    </location>
</feature>
<proteinExistence type="predicted"/>